<protein>
    <submittedName>
        <fullName evidence="1">Uncharacterized protein</fullName>
    </submittedName>
</protein>
<name>A0ABT4GQF2_9BACL</name>
<evidence type="ECO:0000313" key="1">
    <source>
        <dbReference type="EMBL" id="MCY9698223.1"/>
    </source>
</evidence>
<sequence length="73" mass="8716">MYQPQQIPYVQPSIIQSAQQNYLHHAALADHYERQRMINASNSIEYYHYAELQYFHKSRAFFFKGQFSAIDGQ</sequence>
<comment type="caution">
    <text evidence="1">The sequence shown here is derived from an EMBL/GenBank/DDBJ whole genome shotgun (WGS) entry which is preliminary data.</text>
</comment>
<accession>A0ABT4GQF2</accession>
<dbReference type="RefSeq" id="WP_268618695.1">
    <property type="nucleotide sequence ID" value="NZ_JAMDMX010000216.1"/>
</dbReference>
<evidence type="ECO:0000313" key="2">
    <source>
        <dbReference type="Proteomes" id="UP001527099"/>
    </source>
</evidence>
<dbReference type="EMBL" id="JAMDMX010000216">
    <property type="protein sequence ID" value="MCY9698223.1"/>
    <property type="molecule type" value="Genomic_DNA"/>
</dbReference>
<proteinExistence type="predicted"/>
<gene>
    <name evidence="1" type="ORF">M5X19_36090</name>
</gene>
<reference evidence="1 2" key="1">
    <citation type="submission" date="2022-05" db="EMBL/GenBank/DDBJ databases">
        <title>Genome Sequencing of Bee-Associated Microbes.</title>
        <authorList>
            <person name="Dunlap C."/>
        </authorList>
    </citation>
    <scope>NUCLEOTIDE SEQUENCE [LARGE SCALE GENOMIC DNA]</scope>
    <source>
        <strain evidence="1 2">NRRL B-14421</strain>
    </source>
</reference>
<keyword evidence="2" id="KW-1185">Reference proteome</keyword>
<dbReference type="Proteomes" id="UP001527099">
    <property type="component" value="Unassembled WGS sequence"/>
</dbReference>
<organism evidence="1 2">
    <name type="scientific">Paenibacillus alginolyticus</name>
    <dbReference type="NCBI Taxonomy" id="59839"/>
    <lineage>
        <taxon>Bacteria</taxon>
        <taxon>Bacillati</taxon>
        <taxon>Bacillota</taxon>
        <taxon>Bacilli</taxon>
        <taxon>Bacillales</taxon>
        <taxon>Paenibacillaceae</taxon>
        <taxon>Paenibacillus</taxon>
    </lineage>
</organism>